<gene>
    <name evidence="1" type="ORF">SAMN04490178_10323</name>
</gene>
<evidence type="ECO:0008006" key="3">
    <source>
        <dbReference type="Google" id="ProtNLM"/>
    </source>
</evidence>
<reference evidence="1 2" key="1">
    <citation type="submission" date="2016-10" db="EMBL/GenBank/DDBJ databases">
        <authorList>
            <person name="de Groot N.N."/>
        </authorList>
    </citation>
    <scope>NUCLEOTIDE SEQUENCE [LARGE SCALE GENOMIC DNA]</scope>
    <source>
        <strain evidence="1 2">DSM 13305</strain>
    </source>
</reference>
<dbReference type="SUPFAM" id="SSF50475">
    <property type="entry name" value="FMN-binding split barrel"/>
    <property type="match status" value="1"/>
</dbReference>
<dbReference type="Gene3D" id="2.30.110.10">
    <property type="entry name" value="Electron Transport, Fmn-binding Protein, Chain A"/>
    <property type="match status" value="1"/>
</dbReference>
<dbReference type="Proteomes" id="UP000198847">
    <property type="component" value="Unassembled WGS sequence"/>
</dbReference>
<organism evidence="1 2">
    <name type="scientific">Propionispora vibrioides</name>
    <dbReference type="NCBI Taxonomy" id="112903"/>
    <lineage>
        <taxon>Bacteria</taxon>
        <taxon>Bacillati</taxon>
        <taxon>Bacillota</taxon>
        <taxon>Negativicutes</taxon>
        <taxon>Selenomonadales</taxon>
        <taxon>Sporomusaceae</taxon>
        <taxon>Propionispora</taxon>
    </lineage>
</organism>
<accession>A0A1H8QQ22</accession>
<protein>
    <recommendedName>
        <fullName evidence="3">Nitroimidazol reductase NimA, pyridoxamine 5'-phosphate oxidase superfamily</fullName>
    </recommendedName>
</protein>
<dbReference type="OrthoDB" id="9794935at2"/>
<dbReference type="RefSeq" id="WP_091744005.1">
    <property type="nucleotide sequence ID" value="NZ_FODY01000003.1"/>
</dbReference>
<dbReference type="InterPro" id="IPR024747">
    <property type="entry name" value="Pyridox_Oxase-rel"/>
</dbReference>
<dbReference type="InterPro" id="IPR012349">
    <property type="entry name" value="Split_barrel_FMN-bd"/>
</dbReference>
<dbReference type="STRING" id="112903.SAMN04490178_10323"/>
<name>A0A1H8QQ22_9FIRM</name>
<proteinExistence type="predicted"/>
<sequence length="174" mass="19487">MEQISYTQRICHDQEKVERFLAEQRVGTLSMCDSSGIPYALPVNYVYWNGKIYIHGMGSGRKHTVLAKQPSVCFTVFEEFGTVTDAHPAKCDTAYLSVVIFGKALPVVDTVEKTAALNRLLEKFLPGFFKSPLTGEFVEQYRSSFDNKTVMVYGIEVAELTAKENPVAGQDLFK</sequence>
<dbReference type="EMBL" id="FODY01000003">
    <property type="protein sequence ID" value="SEO56309.1"/>
    <property type="molecule type" value="Genomic_DNA"/>
</dbReference>
<dbReference type="Pfam" id="PF12900">
    <property type="entry name" value="Pyridox_ox_2"/>
    <property type="match status" value="1"/>
</dbReference>
<evidence type="ECO:0000313" key="2">
    <source>
        <dbReference type="Proteomes" id="UP000198847"/>
    </source>
</evidence>
<keyword evidence="2" id="KW-1185">Reference proteome</keyword>
<dbReference type="AlphaFoldDB" id="A0A1H8QQ22"/>
<dbReference type="PANTHER" id="PTHR34071:SF2">
    <property type="entry name" value="FLAVIN-NUCLEOTIDE-BINDING PROTEIN"/>
    <property type="match status" value="1"/>
</dbReference>
<dbReference type="PANTHER" id="PTHR34071">
    <property type="entry name" value="5-NITROIMIDAZOLE ANTIBIOTICS RESISTANCE PROTEIN, NIMA-FAMILY-RELATED PROTEIN-RELATED"/>
    <property type="match status" value="1"/>
</dbReference>
<evidence type="ECO:0000313" key="1">
    <source>
        <dbReference type="EMBL" id="SEO56309.1"/>
    </source>
</evidence>